<sequence length="354" mass="38941">MKRRVAVLGATGIVGQRFVSLLADHPWFELAMVTASERFVGRRYSEAVKWVIEKPMPEIVEDFVLETLDVKRIVEEKIDIVFVALPKEVAVTVEPELAGKGLAVVSNASNMRLEPDIPLLDPEINADHVEIVEFQRRNRGWSGAIAKVPNCTTAILVLTLKPLYDEFGIKRVVVASMQGLSGAGLTGVPSMYILDNIIPFIEGEEEKLETESRKILGTITGGSIAINNEFLVSASCHRVMVLEGHSLAVFVETSRKVEVEEVIKAMEEFRGNKIKGLGLPTAPVKPIIVRREVDRPQPRLDRFAGNGMSVVVGRIREEKTLNGVKYFAVGHNTIRGAAGTGVLIAELMVKKNLI</sequence>
<dbReference type="InterPro" id="IPR000319">
    <property type="entry name" value="Asp-semialdehyde_DH_CS"/>
</dbReference>
<feature type="active site" description="Proton acceptor" evidence="12">
    <location>
        <position position="245"/>
    </location>
</feature>
<evidence type="ECO:0000313" key="14">
    <source>
        <dbReference type="EMBL" id="HGQ36065.1"/>
    </source>
</evidence>
<name>A0A7C4NK97_9CREN</name>
<dbReference type="UniPathway" id="UPA00050">
    <property type="reaction ID" value="UER00463"/>
</dbReference>
<dbReference type="Pfam" id="PF01118">
    <property type="entry name" value="Semialdhyde_dh"/>
    <property type="match status" value="1"/>
</dbReference>
<dbReference type="InterPro" id="IPR005676">
    <property type="entry name" value="Asp_semi-ald_DH_pep-lack"/>
</dbReference>
<dbReference type="GO" id="GO:0050661">
    <property type="term" value="F:NADP binding"/>
    <property type="evidence" value="ECO:0007669"/>
    <property type="project" value="InterPro"/>
</dbReference>
<dbReference type="NCBIfam" id="TIGR00978">
    <property type="entry name" value="asd_EA"/>
    <property type="match status" value="1"/>
</dbReference>
<keyword evidence="7" id="KW-0521">NADP</keyword>
<keyword evidence="11" id="KW-0486">Methionine biosynthesis</keyword>
<keyword evidence="8" id="KW-0220">Diaminopimelate biosynthesis</keyword>
<dbReference type="UniPathway" id="UPA00034">
    <property type="reaction ID" value="UER00016"/>
</dbReference>
<dbReference type="Gene3D" id="3.30.360.10">
    <property type="entry name" value="Dihydrodipicolinate Reductase, domain 2"/>
    <property type="match status" value="1"/>
</dbReference>
<evidence type="ECO:0000313" key="15">
    <source>
        <dbReference type="EMBL" id="HGQ64803.1"/>
    </source>
</evidence>
<dbReference type="GO" id="GO:0046983">
    <property type="term" value="F:protein dimerization activity"/>
    <property type="evidence" value="ECO:0007669"/>
    <property type="project" value="InterPro"/>
</dbReference>
<dbReference type="SUPFAM" id="SSF51735">
    <property type="entry name" value="NAD(P)-binding Rossmann-fold domains"/>
    <property type="match status" value="1"/>
</dbReference>
<dbReference type="SUPFAM" id="SSF55347">
    <property type="entry name" value="Glyceraldehyde-3-phosphate dehydrogenase-like, C-terminal domain"/>
    <property type="match status" value="1"/>
</dbReference>
<evidence type="ECO:0000256" key="2">
    <source>
        <dbReference type="ARBA" id="ARBA00005097"/>
    </source>
</evidence>
<feature type="active site" description="Acyl-thioester intermediate" evidence="12">
    <location>
        <position position="151"/>
    </location>
</feature>
<evidence type="ECO:0000256" key="9">
    <source>
        <dbReference type="ARBA" id="ARBA00023002"/>
    </source>
</evidence>
<dbReference type="CDD" id="cd18130">
    <property type="entry name" value="ASADH_C_arch_fung_like"/>
    <property type="match status" value="1"/>
</dbReference>
<dbReference type="InterPro" id="IPR012280">
    <property type="entry name" value="Semialdhyde_DH_dimer_dom"/>
</dbReference>
<evidence type="ECO:0000256" key="1">
    <source>
        <dbReference type="ARBA" id="ARBA00005021"/>
    </source>
</evidence>
<dbReference type="EMBL" id="DTBD01000055">
    <property type="protein sequence ID" value="HGQ64803.1"/>
    <property type="molecule type" value="Genomic_DNA"/>
</dbReference>
<comment type="similarity">
    <text evidence="3">Belongs to the aspartate-semialdehyde dehydrogenase family.</text>
</comment>
<dbReference type="InterPro" id="IPR000534">
    <property type="entry name" value="Semialdehyde_DH_NAD-bd"/>
</dbReference>
<proteinExistence type="inferred from homology"/>
<keyword evidence="9 15" id="KW-0560">Oxidoreductase</keyword>
<dbReference type="PANTHER" id="PTHR46718:SF1">
    <property type="entry name" value="ASPARTATE-SEMIALDEHYDE DEHYDROGENASE"/>
    <property type="match status" value="1"/>
</dbReference>
<dbReference type="CDD" id="cd02315">
    <property type="entry name" value="ScASADH_like_N"/>
    <property type="match status" value="1"/>
</dbReference>
<dbReference type="GO" id="GO:0009089">
    <property type="term" value="P:lysine biosynthetic process via diaminopimelate"/>
    <property type="evidence" value="ECO:0007669"/>
    <property type="project" value="UniProtKB-UniPathway"/>
</dbReference>
<comment type="pathway">
    <text evidence="2">Amino-acid biosynthesis; L-threonine biosynthesis; L-threonine from L-aspartate: step 2/5.</text>
</comment>
<evidence type="ECO:0000256" key="10">
    <source>
        <dbReference type="ARBA" id="ARBA00023154"/>
    </source>
</evidence>
<dbReference type="GO" id="GO:0004073">
    <property type="term" value="F:aspartate-semialdehyde dehydrogenase activity"/>
    <property type="evidence" value="ECO:0007669"/>
    <property type="project" value="UniProtKB-EC"/>
</dbReference>
<dbReference type="FunFam" id="3.30.360.10:FF:000016">
    <property type="entry name" value="Probable aspartate-semialdehyde dehydrogenase"/>
    <property type="match status" value="1"/>
</dbReference>
<gene>
    <name evidence="15" type="primary">asd</name>
    <name evidence="15" type="ORF">ENU08_06125</name>
    <name evidence="14" type="ORF">ENU41_05235</name>
</gene>
<keyword evidence="10" id="KW-0457">Lysine biosynthesis</keyword>
<dbReference type="Gene3D" id="3.40.50.720">
    <property type="entry name" value="NAD(P)-binding Rossmann-like Domain"/>
    <property type="match status" value="1"/>
</dbReference>
<evidence type="ECO:0000256" key="11">
    <source>
        <dbReference type="ARBA" id="ARBA00023167"/>
    </source>
</evidence>
<dbReference type="GO" id="GO:0009088">
    <property type="term" value="P:threonine biosynthetic process"/>
    <property type="evidence" value="ECO:0007669"/>
    <property type="project" value="UniProtKB-UniPathway"/>
</dbReference>
<evidence type="ECO:0000256" key="12">
    <source>
        <dbReference type="PIRSR" id="PIRSR000148-1"/>
    </source>
</evidence>
<evidence type="ECO:0000256" key="5">
    <source>
        <dbReference type="ARBA" id="ARBA00022605"/>
    </source>
</evidence>
<evidence type="ECO:0000256" key="6">
    <source>
        <dbReference type="ARBA" id="ARBA00022697"/>
    </source>
</evidence>
<accession>A0A7C4NK97</accession>
<evidence type="ECO:0000259" key="13">
    <source>
        <dbReference type="SMART" id="SM00859"/>
    </source>
</evidence>
<evidence type="ECO:0000256" key="4">
    <source>
        <dbReference type="ARBA" id="ARBA00013120"/>
    </source>
</evidence>
<dbReference type="Pfam" id="PF02774">
    <property type="entry name" value="Semialdhyde_dhC"/>
    <property type="match status" value="1"/>
</dbReference>
<dbReference type="PROSITE" id="PS01103">
    <property type="entry name" value="ASD"/>
    <property type="match status" value="1"/>
</dbReference>
<evidence type="ECO:0000256" key="7">
    <source>
        <dbReference type="ARBA" id="ARBA00022857"/>
    </source>
</evidence>
<evidence type="ECO:0000256" key="3">
    <source>
        <dbReference type="ARBA" id="ARBA00010584"/>
    </source>
</evidence>
<dbReference type="AlphaFoldDB" id="A0A7C4NK97"/>
<organism evidence="15">
    <name type="scientific">Ignisphaera aggregans</name>
    <dbReference type="NCBI Taxonomy" id="334771"/>
    <lineage>
        <taxon>Archaea</taxon>
        <taxon>Thermoproteota</taxon>
        <taxon>Thermoprotei</taxon>
        <taxon>Desulfurococcales</taxon>
        <taxon>Desulfurococcaceae</taxon>
        <taxon>Ignisphaera</taxon>
    </lineage>
</organism>
<dbReference type="EC" id="1.2.1.11" evidence="4"/>
<dbReference type="EMBL" id="DTCK01000034">
    <property type="protein sequence ID" value="HGQ36065.1"/>
    <property type="molecule type" value="Genomic_DNA"/>
</dbReference>
<dbReference type="SMART" id="SM00859">
    <property type="entry name" value="Semialdhyde_dh"/>
    <property type="match status" value="1"/>
</dbReference>
<dbReference type="PANTHER" id="PTHR46718">
    <property type="entry name" value="ASPARTATE-SEMIALDEHYDE DEHYDROGENASE"/>
    <property type="match status" value="1"/>
</dbReference>
<evidence type="ECO:0000256" key="8">
    <source>
        <dbReference type="ARBA" id="ARBA00022915"/>
    </source>
</evidence>
<dbReference type="NCBIfam" id="NF006416">
    <property type="entry name" value="PRK08664.1"/>
    <property type="match status" value="1"/>
</dbReference>
<reference evidence="15" key="1">
    <citation type="journal article" date="2020" name="mSystems">
        <title>Genome- and Community-Level Interaction Insights into Carbon Utilization and Element Cycling Functions of Hydrothermarchaeota in Hydrothermal Sediment.</title>
        <authorList>
            <person name="Zhou Z."/>
            <person name="Liu Y."/>
            <person name="Xu W."/>
            <person name="Pan J."/>
            <person name="Luo Z.H."/>
            <person name="Li M."/>
        </authorList>
    </citation>
    <scope>NUCLEOTIDE SEQUENCE [LARGE SCALE GENOMIC DNA]</scope>
    <source>
        <strain evidence="15">SpSt-637</strain>
        <strain evidence="14">SpSt-667</strain>
    </source>
</reference>
<keyword evidence="6" id="KW-0791">Threonine biosynthesis</keyword>
<dbReference type="GO" id="GO:0019877">
    <property type="term" value="P:diaminopimelate biosynthetic process"/>
    <property type="evidence" value="ECO:0007669"/>
    <property type="project" value="UniProtKB-KW"/>
</dbReference>
<dbReference type="UniPathway" id="UPA00051">
    <property type="reaction ID" value="UER00464"/>
</dbReference>
<feature type="domain" description="Semialdehyde dehydrogenase NAD-binding" evidence="13">
    <location>
        <begin position="4"/>
        <end position="132"/>
    </location>
</feature>
<keyword evidence="5" id="KW-0028">Amino-acid biosynthesis</keyword>
<dbReference type="PIRSF" id="PIRSF000148">
    <property type="entry name" value="ASA_dh"/>
    <property type="match status" value="1"/>
</dbReference>
<dbReference type="GO" id="GO:0051287">
    <property type="term" value="F:NAD binding"/>
    <property type="evidence" value="ECO:0007669"/>
    <property type="project" value="InterPro"/>
</dbReference>
<protein>
    <recommendedName>
        <fullName evidence="4">aspartate-semialdehyde dehydrogenase</fullName>
        <ecNumber evidence="4">1.2.1.11</ecNumber>
    </recommendedName>
</protein>
<comment type="caution">
    <text evidence="15">The sequence shown here is derived from an EMBL/GenBank/DDBJ whole genome shotgun (WGS) entry which is preliminary data.</text>
</comment>
<dbReference type="InterPro" id="IPR036291">
    <property type="entry name" value="NAD(P)-bd_dom_sf"/>
</dbReference>
<comment type="pathway">
    <text evidence="1">Amino-acid biosynthesis; L-methionine biosynthesis via de novo pathway; L-homoserine from L-aspartate: step 2/3.</text>
</comment>
<dbReference type="InterPro" id="IPR051823">
    <property type="entry name" value="ASADH-related"/>
</dbReference>
<dbReference type="GO" id="GO:0009086">
    <property type="term" value="P:methionine biosynthetic process"/>
    <property type="evidence" value="ECO:0007669"/>
    <property type="project" value="UniProtKB-KW"/>
</dbReference>